<protein>
    <recommendedName>
        <fullName evidence="4">HTH marR-type domain-containing protein</fullName>
    </recommendedName>
</protein>
<evidence type="ECO:0000256" key="1">
    <source>
        <dbReference type="ARBA" id="ARBA00006479"/>
    </source>
</evidence>
<dbReference type="Gene3D" id="1.10.10.10">
    <property type="entry name" value="Winged helix-like DNA-binding domain superfamily/Winged helix DNA-binding domain"/>
    <property type="match status" value="1"/>
</dbReference>
<dbReference type="SUPFAM" id="SSF46785">
    <property type="entry name" value="Winged helix' DNA-binding domain"/>
    <property type="match status" value="1"/>
</dbReference>
<dbReference type="STRING" id="857290.HMPREF9156_00743"/>
<dbReference type="Proteomes" id="UP000006415">
    <property type="component" value="Unassembled WGS sequence"/>
</dbReference>
<dbReference type="EMBL" id="AGZS01000003">
    <property type="protein sequence ID" value="EJD64868.1"/>
    <property type="molecule type" value="Genomic_DNA"/>
</dbReference>
<dbReference type="Gene3D" id="3.30.420.40">
    <property type="match status" value="2"/>
</dbReference>
<proteinExistence type="inferred from homology"/>
<dbReference type="PANTHER" id="PTHR18964">
    <property type="entry name" value="ROK (REPRESSOR, ORF, KINASE) FAMILY"/>
    <property type="match status" value="1"/>
</dbReference>
<keyword evidence="3" id="KW-1185">Reference proteome</keyword>
<dbReference type="InterPro" id="IPR000600">
    <property type="entry name" value="ROK"/>
</dbReference>
<reference evidence="2 3" key="1">
    <citation type="submission" date="2012-01" db="EMBL/GenBank/DDBJ databases">
        <title>The Genome Sequence of Scardovia wiggsiae F0424.</title>
        <authorList>
            <consortium name="The Broad Institute Genome Sequencing Platform"/>
            <person name="Earl A."/>
            <person name="Ward D."/>
            <person name="Feldgarden M."/>
            <person name="Gevers D."/>
            <person name="Izard J."/>
            <person name="Ganesan A."/>
            <person name="Baranova O.V."/>
            <person name="Blanton J.M."/>
            <person name="Tanner A.C."/>
            <person name="Mathney J."/>
            <person name="Dewhirst F.E."/>
            <person name="Young S.K."/>
            <person name="Zeng Q."/>
            <person name="Gargeya S."/>
            <person name="Fitzgerald M."/>
            <person name="Haas B."/>
            <person name="Abouelleil A."/>
            <person name="Alvarado L."/>
            <person name="Arachchi H.M."/>
            <person name="Berlin A."/>
            <person name="Chapman S.B."/>
            <person name="Gearin G."/>
            <person name="Goldberg J."/>
            <person name="Griggs A."/>
            <person name="Gujja S."/>
            <person name="Hansen M."/>
            <person name="Heiman D."/>
            <person name="Howarth C."/>
            <person name="Larimer J."/>
            <person name="Lui A."/>
            <person name="MacDonald P.J.P."/>
            <person name="McCowen C."/>
            <person name="Montmayeur A."/>
            <person name="Murphy C."/>
            <person name="Neiman D."/>
            <person name="Pearson M."/>
            <person name="Priest M."/>
            <person name="Roberts A."/>
            <person name="Saif S."/>
            <person name="Shea T."/>
            <person name="Sisk P."/>
            <person name="Stolte C."/>
            <person name="Sykes S."/>
            <person name="Wortman J."/>
            <person name="Nusbaum C."/>
            <person name="Birren B."/>
        </authorList>
    </citation>
    <scope>NUCLEOTIDE SEQUENCE [LARGE SCALE GENOMIC DNA]</scope>
    <source>
        <strain evidence="2 3">F0424</strain>
    </source>
</reference>
<dbReference type="InterPro" id="IPR043129">
    <property type="entry name" value="ATPase_NBD"/>
</dbReference>
<evidence type="ECO:0000313" key="2">
    <source>
        <dbReference type="EMBL" id="EJD64868.1"/>
    </source>
</evidence>
<dbReference type="SUPFAM" id="SSF53067">
    <property type="entry name" value="Actin-like ATPase domain"/>
    <property type="match status" value="1"/>
</dbReference>
<evidence type="ECO:0008006" key="4">
    <source>
        <dbReference type="Google" id="ProtNLM"/>
    </source>
</evidence>
<dbReference type="eggNOG" id="COG1940">
    <property type="taxonomic scope" value="Bacteria"/>
</dbReference>
<organism evidence="2 3">
    <name type="scientific">Scardovia wiggsiae F0424</name>
    <dbReference type="NCBI Taxonomy" id="857290"/>
    <lineage>
        <taxon>Bacteria</taxon>
        <taxon>Bacillati</taxon>
        <taxon>Actinomycetota</taxon>
        <taxon>Actinomycetes</taxon>
        <taxon>Bifidobacteriales</taxon>
        <taxon>Bifidobacteriaceae</taxon>
        <taxon>Scardovia</taxon>
    </lineage>
</organism>
<sequence length="432" mass="46856">MPQLTTTLPSLISFDLYSYFGHVPIVLKVKHDNLVYMENNRIPLWFSHSENTHAIAADIMRNSPVSRSQLARKHKLSQGTLSKITSELLYDGIIEESDAAASPGSAEMRTGDAGRGRPQTALQIAAKSRTYIGVNIHTYECIMAVTDAMCSAICEPLIIHYADNRPENLTALISQGIGQLSQAAAERGFPQPSAAGVTIGGHILNDNTVTFAPFLQWNKNVDFGNMVQEAAHMPAAVFNDLDSLLAYESWFGAGRSSRRFALLTVGLGIGYALCDGGEPVDYPDKSYGMAGHVPVDPDGPVCYAGHKGCSQCLTSPSIAMEYSQLIGHASTFEDFARNAESGKPIARYLVERTCYRLGVLIATVANMAMPEKILIGGESAYLAESALESIRTGAGRYRHSRAQQVQFEILKYGWERWALGGAARVIAMSVKG</sequence>
<dbReference type="InterPro" id="IPR036390">
    <property type="entry name" value="WH_DNA-bd_sf"/>
</dbReference>
<dbReference type="AlphaFoldDB" id="J0DF03"/>
<dbReference type="Pfam" id="PF00480">
    <property type="entry name" value="ROK"/>
    <property type="match status" value="1"/>
</dbReference>
<name>J0DF03_9BIFI</name>
<evidence type="ECO:0000313" key="3">
    <source>
        <dbReference type="Proteomes" id="UP000006415"/>
    </source>
</evidence>
<dbReference type="PANTHER" id="PTHR18964:SF149">
    <property type="entry name" value="BIFUNCTIONAL UDP-N-ACETYLGLUCOSAMINE 2-EPIMERASE_N-ACETYLMANNOSAMINE KINASE"/>
    <property type="match status" value="1"/>
</dbReference>
<dbReference type="eggNOG" id="COG1846">
    <property type="taxonomic scope" value="Bacteria"/>
</dbReference>
<gene>
    <name evidence="2" type="ORF">HMPREF9156_00743</name>
</gene>
<dbReference type="HOGENOM" id="CLU_036604_13_4_11"/>
<accession>J0DF03</accession>
<comment type="similarity">
    <text evidence="1">Belongs to the ROK (NagC/XylR) family.</text>
</comment>
<dbReference type="InterPro" id="IPR036388">
    <property type="entry name" value="WH-like_DNA-bd_sf"/>
</dbReference>
<comment type="caution">
    <text evidence="2">The sequence shown here is derived from an EMBL/GenBank/DDBJ whole genome shotgun (WGS) entry which is preliminary data.</text>
</comment>